<dbReference type="GO" id="GO:0016020">
    <property type="term" value="C:membrane"/>
    <property type="evidence" value="ECO:0007669"/>
    <property type="project" value="TreeGrafter"/>
</dbReference>
<dbReference type="PANTHER" id="PTHR43798:SF31">
    <property type="entry name" value="AB HYDROLASE SUPERFAMILY PROTEIN YCLE"/>
    <property type="match status" value="1"/>
</dbReference>
<dbReference type="AlphaFoldDB" id="A0A932I2I0"/>
<dbReference type="Proteomes" id="UP000782312">
    <property type="component" value="Unassembled WGS sequence"/>
</dbReference>
<evidence type="ECO:0000259" key="2">
    <source>
        <dbReference type="Pfam" id="PF12697"/>
    </source>
</evidence>
<dbReference type="SUPFAM" id="SSF53474">
    <property type="entry name" value="alpha/beta-Hydrolases"/>
    <property type="match status" value="1"/>
</dbReference>
<keyword evidence="1 3" id="KW-0378">Hydrolase</keyword>
<proteinExistence type="predicted"/>
<dbReference type="Gene3D" id="3.40.50.1820">
    <property type="entry name" value="alpha/beta hydrolase"/>
    <property type="match status" value="1"/>
</dbReference>
<evidence type="ECO:0000313" key="4">
    <source>
        <dbReference type="Proteomes" id="UP000782312"/>
    </source>
</evidence>
<dbReference type="PANTHER" id="PTHR43798">
    <property type="entry name" value="MONOACYLGLYCEROL LIPASE"/>
    <property type="match status" value="1"/>
</dbReference>
<dbReference type="InterPro" id="IPR050266">
    <property type="entry name" value="AB_hydrolase_sf"/>
</dbReference>
<organism evidence="3 4">
    <name type="scientific">Tectimicrobiota bacterium</name>
    <dbReference type="NCBI Taxonomy" id="2528274"/>
    <lineage>
        <taxon>Bacteria</taxon>
        <taxon>Pseudomonadati</taxon>
        <taxon>Nitrospinota/Tectimicrobiota group</taxon>
        <taxon>Candidatus Tectimicrobiota</taxon>
    </lineage>
</organism>
<protein>
    <submittedName>
        <fullName evidence="3">Alpha/beta fold hydrolase</fullName>
    </submittedName>
</protein>
<dbReference type="GO" id="GO:0016787">
    <property type="term" value="F:hydrolase activity"/>
    <property type="evidence" value="ECO:0007669"/>
    <property type="project" value="UniProtKB-KW"/>
</dbReference>
<comment type="caution">
    <text evidence="3">The sequence shown here is derived from an EMBL/GenBank/DDBJ whole genome shotgun (WGS) entry which is preliminary data.</text>
</comment>
<evidence type="ECO:0000313" key="3">
    <source>
        <dbReference type="EMBL" id="MBI3128582.1"/>
    </source>
</evidence>
<dbReference type="InterPro" id="IPR000073">
    <property type="entry name" value="AB_hydrolase_1"/>
</dbReference>
<dbReference type="PRINTS" id="PR00412">
    <property type="entry name" value="EPOXHYDRLASE"/>
</dbReference>
<dbReference type="InterPro" id="IPR029058">
    <property type="entry name" value="AB_hydrolase_fold"/>
</dbReference>
<sequence>MALAVCNGIQISYDDTDPNTSKTPAIFLHGHGLNRSMWDVQKQALRGSMRVVTVDLRGHGRSEKPKTGYSRDEEVKDLEGLLGVLRARRVHLVGLSRGAGIALAFAAAHPERTASVAALGAGTDLARLMPEFADQRLQTMATLRAEGLRAAKEYWMSLPIFAPLRENAEALAKVEQMMLTYTGAHWLDPQPPKDGSLLALAPKIGARTLIAVGERDLQGFRASAEEIAAKVPGAERMTVPGAGHLVSLETPEAMTQVLTAFLGRG</sequence>
<dbReference type="Pfam" id="PF12697">
    <property type="entry name" value="Abhydrolase_6"/>
    <property type="match status" value="1"/>
</dbReference>
<dbReference type="PRINTS" id="PR00111">
    <property type="entry name" value="ABHYDROLASE"/>
</dbReference>
<feature type="domain" description="AB hydrolase-1" evidence="2">
    <location>
        <begin position="26"/>
        <end position="254"/>
    </location>
</feature>
<dbReference type="EMBL" id="JACPUR010000032">
    <property type="protein sequence ID" value="MBI3128582.1"/>
    <property type="molecule type" value="Genomic_DNA"/>
</dbReference>
<name>A0A932I2I0_UNCTE</name>
<dbReference type="InterPro" id="IPR000639">
    <property type="entry name" value="Epox_hydrolase-like"/>
</dbReference>
<accession>A0A932I2I0</accession>
<evidence type="ECO:0000256" key="1">
    <source>
        <dbReference type="ARBA" id="ARBA00022801"/>
    </source>
</evidence>
<reference evidence="3" key="1">
    <citation type="submission" date="2020-07" db="EMBL/GenBank/DDBJ databases">
        <title>Huge and variable diversity of episymbiotic CPR bacteria and DPANN archaea in groundwater ecosystems.</title>
        <authorList>
            <person name="He C.Y."/>
            <person name="Keren R."/>
            <person name="Whittaker M."/>
            <person name="Farag I.F."/>
            <person name="Doudna J."/>
            <person name="Cate J.H.D."/>
            <person name="Banfield J.F."/>
        </authorList>
    </citation>
    <scope>NUCLEOTIDE SEQUENCE</scope>
    <source>
        <strain evidence="3">NC_groundwater_763_Ag_S-0.2um_68_21</strain>
    </source>
</reference>
<gene>
    <name evidence="3" type="ORF">HYZ11_13335</name>
</gene>